<accession>A0A437AP87</accession>
<dbReference type="InterPro" id="IPR000988">
    <property type="entry name" value="Ribosomal_eL24-rel_N"/>
</dbReference>
<sequence>MIKEGICIFSGYEVKKGSGLIKVTNDTRTFLFANRKVLALVTRKANPKDIKWTQPSRIYHKKGEKKVEKKVNQIKVVKEVRGFPGVSKDLVNKEVKEVEKKPKKEKGVVKPTEKVSKAEQRKKF</sequence>
<evidence type="ECO:0000313" key="4">
    <source>
        <dbReference type="EMBL" id="RVD92837.1"/>
    </source>
</evidence>
<dbReference type="OrthoDB" id="1727108at2759"/>
<dbReference type="InterPro" id="IPR038630">
    <property type="entry name" value="L24e/L24_sf"/>
</dbReference>
<feature type="domain" description="Large ribosomal subunit protein eL24-related N-terminal" evidence="3">
    <location>
        <begin position="3"/>
        <end position="65"/>
    </location>
</feature>
<evidence type="ECO:0000256" key="2">
    <source>
        <dbReference type="SAM" id="MobiDB-lite"/>
    </source>
</evidence>
<dbReference type="AlphaFoldDB" id="A0A437AP87"/>
<evidence type="ECO:0000256" key="1">
    <source>
        <dbReference type="ARBA" id="ARBA00005647"/>
    </source>
</evidence>
<proteinExistence type="inferred from homology"/>
<gene>
    <name evidence="4" type="ORF">TUBRATIS_006440</name>
</gene>
<reference evidence="4 5" key="1">
    <citation type="submission" date="2018-10" db="EMBL/GenBank/DDBJ databases">
        <title>Draft genome sequence of the microsporidian Tubulinosema ratisbonensis.</title>
        <authorList>
            <person name="Polonais V."/>
            <person name="Peyretaillade E."/>
            <person name="Niehus S."/>
            <person name="Wawrzyniak I."/>
            <person name="Franchet A."/>
            <person name="Gaspin C."/>
            <person name="Reichstadt M."/>
            <person name="Belser C."/>
            <person name="Labadie K."/>
            <person name="Delbac F."/>
            <person name="Ferrandon D."/>
        </authorList>
    </citation>
    <scope>NUCLEOTIDE SEQUENCE [LARGE SCALE GENOMIC DNA]</scope>
    <source>
        <strain evidence="4 5">Franzen</strain>
    </source>
</reference>
<name>A0A437AP87_9MICR</name>
<keyword evidence="5" id="KW-1185">Reference proteome</keyword>
<dbReference type="EMBL" id="RCSS01000134">
    <property type="protein sequence ID" value="RVD92837.1"/>
    <property type="molecule type" value="Genomic_DNA"/>
</dbReference>
<comment type="caution">
    <text evidence="4">The sequence shown here is derived from an EMBL/GenBank/DDBJ whole genome shotgun (WGS) entry which is preliminary data.</text>
</comment>
<dbReference type="STRING" id="291195.A0A437AP87"/>
<evidence type="ECO:0000259" key="3">
    <source>
        <dbReference type="Pfam" id="PF01246"/>
    </source>
</evidence>
<comment type="similarity">
    <text evidence="1">Belongs to the eukaryotic ribosomal protein eL24 family.</text>
</comment>
<evidence type="ECO:0000313" key="5">
    <source>
        <dbReference type="Proteomes" id="UP000282876"/>
    </source>
</evidence>
<dbReference type="Pfam" id="PF01246">
    <property type="entry name" value="Ribosomal_L24e"/>
    <property type="match status" value="1"/>
</dbReference>
<feature type="region of interest" description="Disordered" evidence="2">
    <location>
        <begin position="99"/>
        <end position="124"/>
    </location>
</feature>
<dbReference type="Gene3D" id="2.30.170.20">
    <property type="entry name" value="Ribosomal protein L24e"/>
    <property type="match status" value="1"/>
</dbReference>
<protein>
    <submittedName>
        <fullName evidence="4">60s ribosomal l24</fullName>
    </submittedName>
</protein>
<dbReference type="SUPFAM" id="SSF57716">
    <property type="entry name" value="Glucocorticoid receptor-like (DNA-binding domain)"/>
    <property type="match status" value="1"/>
</dbReference>
<dbReference type="Proteomes" id="UP000282876">
    <property type="component" value="Unassembled WGS sequence"/>
</dbReference>
<dbReference type="VEuPathDB" id="MicrosporidiaDB:TUBRATIS_006440"/>
<organism evidence="4 5">
    <name type="scientific">Tubulinosema ratisbonensis</name>
    <dbReference type="NCBI Taxonomy" id="291195"/>
    <lineage>
        <taxon>Eukaryota</taxon>
        <taxon>Fungi</taxon>
        <taxon>Fungi incertae sedis</taxon>
        <taxon>Microsporidia</taxon>
        <taxon>Tubulinosematoidea</taxon>
        <taxon>Tubulinosematidae</taxon>
        <taxon>Tubulinosema</taxon>
    </lineage>
</organism>